<dbReference type="Pfam" id="PF02645">
    <property type="entry name" value="DegV"/>
    <property type="match status" value="1"/>
</dbReference>
<evidence type="ECO:0000313" key="3">
    <source>
        <dbReference type="Proteomes" id="UP000000272"/>
    </source>
</evidence>
<sequence length="278" mass="30613">MGSVKIVTDSTADLPPDMVERYEIGIVPLKIFFGDEEYRDGIDITPDEFYKKLRTSPHHPRTSQPSPAEFVECYEKLATDATHLISIHLSSKLSGTYNSAIVAGSMVDIPVDAVDSQGASMVLGFMAIEAAKAAREGKQPGEILDKVEGLKKRIRIYFLVDTLEYLQKGGRIGRAAAFLGNLLNIKPMLTFEDGLITPVERIRGKSKALNKLVEKVSQEAAKGPLTAAVVHSDCLEEALRFKELIEERFEFRELYLTSLGCVLGAHTGPGLIGIVYYH</sequence>
<dbReference type="Gene3D" id="3.40.50.10170">
    <property type="match status" value="1"/>
</dbReference>
<reference evidence="2 3" key="1">
    <citation type="journal article" date="2010" name="Stand. Genomic Sci.">
        <title>Complete genome sequence of Thermosediminibacter oceani type strain (JW/IW-1228P).</title>
        <authorList>
            <person name="Pitluck S."/>
            <person name="Yasawong M."/>
            <person name="Munk C."/>
            <person name="Nolan M."/>
            <person name="Lapidus A."/>
            <person name="Lucas S."/>
            <person name="Glavina Del Rio T."/>
            <person name="Tice H."/>
            <person name="Cheng J.F."/>
            <person name="Bruce D."/>
            <person name="Detter C."/>
            <person name="Tapia R."/>
            <person name="Han C."/>
            <person name="Goodwin L."/>
            <person name="Liolios K."/>
            <person name="Ivanova N."/>
            <person name="Mavromatis K."/>
            <person name="Mikhailova N."/>
            <person name="Pati A."/>
            <person name="Chen A."/>
            <person name="Palaniappan K."/>
            <person name="Land M."/>
            <person name="Hauser L."/>
            <person name="Chang Y.J."/>
            <person name="Jeffries C.D."/>
            <person name="Rohde M."/>
            <person name="Spring S."/>
            <person name="Sikorski J."/>
            <person name="Goker M."/>
            <person name="Woyke T."/>
            <person name="Bristow J."/>
            <person name="Eisen J.A."/>
            <person name="Markowitz V."/>
            <person name="Hugenholtz P."/>
            <person name="Kyrpides N.C."/>
            <person name="Klenk H.P."/>
        </authorList>
    </citation>
    <scope>NUCLEOTIDE SEQUENCE [LARGE SCALE GENOMIC DNA]</scope>
    <source>
        <strain evidence="3">ATCC BAA-1034 / DSM 16646 / JW/IW-1228P</strain>
    </source>
</reference>
<dbReference type="PANTHER" id="PTHR33434">
    <property type="entry name" value="DEGV DOMAIN-CONTAINING PROTEIN DR_1986-RELATED"/>
    <property type="match status" value="1"/>
</dbReference>
<dbReference type="GO" id="GO:0008289">
    <property type="term" value="F:lipid binding"/>
    <property type="evidence" value="ECO:0007669"/>
    <property type="project" value="UniProtKB-KW"/>
</dbReference>
<dbReference type="RefSeq" id="WP_013275856.1">
    <property type="nucleotide sequence ID" value="NC_014377.1"/>
</dbReference>
<dbReference type="Gene3D" id="3.30.1180.10">
    <property type="match status" value="1"/>
</dbReference>
<protein>
    <submittedName>
        <fullName evidence="2">DegV family protein</fullName>
    </submittedName>
</protein>
<dbReference type="PANTHER" id="PTHR33434:SF2">
    <property type="entry name" value="FATTY ACID-BINDING PROTEIN TM_1468"/>
    <property type="match status" value="1"/>
</dbReference>
<dbReference type="STRING" id="555079.Toce_1054"/>
<gene>
    <name evidence="2" type="ordered locus">Toce_1054</name>
</gene>
<dbReference type="InterPro" id="IPR050270">
    <property type="entry name" value="DegV_domain_contain"/>
</dbReference>
<proteinExistence type="predicted"/>
<keyword evidence="3" id="KW-1185">Reference proteome</keyword>
<evidence type="ECO:0000256" key="1">
    <source>
        <dbReference type="ARBA" id="ARBA00023121"/>
    </source>
</evidence>
<dbReference type="InterPro" id="IPR003797">
    <property type="entry name" value="DegV"/>
</dbReference>
<dbReference type="SUPFAM" id="SSF82549">
    <property type="entry name" value="DAK1/DegV-like"/>
    <property type="match status" value="1"/>
</dbReference>
<organism evidence="2 3">
    <name type="scientific">Thermosediminibacter oceani (strain ATCC BAA-1034 / DSM 16646 / JW/IW-1228P)</name>
    <dbReference type="NCBI Taxonomy" id="555079"/>
    <lineage>
        <taxon>Bacteria</taxon>
        <taxon>Bacillati</taxon>
        <taxon>Bacillota</taxon>
        <taxon>Clostridia</taxon>
        <taxon>Thermosediminibacterales</taxon>
        <taxon>Thermosediminibacteraceae</taxon>
        <taxon>Thermosediminibacter</taxon>
    </lineage>
</organism>
<dbReference type="eggNOG" id="COG1307">
    <property type="taxonomic scope" value="Bacteria"/>
</dbReference>
<dbReference type="HOGENOM" id="CLU_048251_0_1_9"/>
<dbReference type="EMBL" id="CP002131">
    <property type="protein sequence ID" value="ADL07816.1"/>
    <property type="molecule type" value="Genomic_DNA"/>
</dbReference>
<dbReference type="AlphaFoldDB" id="D9S339"/>
<accession>D9S339</accession>
<dbReference type="KEGG" id="toc:Toce_1054"/>
<evidence type="ECO:0000313" key="2">
    <source>
        <dbReference type="EMBL" id="ADL07816.1"/>
    </source>
</evidence>
<dbReference type="NCBIfam" id="TIGR00762">
    <property type="entry name" value="DegV"/>
    <property type="match status" value="1"/>
</dbReference>
<dbReference type="InterPro" id="IPR043168">
    <property type="entry name" value="DegV_C"/>
</dbReference>
<dbReference type="OrthoDB" id="9780660at2"/>
<dbReference type="PROSITE" id="PS51482">
    <property type="entry name" value="DEGV"/>
    <property type="match status" value="1"/>
</dbReference>
<name>D9S339_THEOJ</name>
<keyword evidence="1" id="KW-0446">Lipid-binding</keyword>
<dbReference type="Proteomes" id="UP000000272">
    <property type="component" value="Chromosome"/>
</dbReference>